<keyword evidence="6" id="KW-1185">Reference proteome</keyword>
<dbReference type="SMART" id="SM00320">
    <property type="entry name" value="WD40"/>
    <property type="match status" value="7"/>
</dbReference>
<dbReference type="SUPFAM" id="SSF50978">
    <property type="entry name" value="WD40 repeat-like"/>
    <property type="match status" value="3"/>
</dbReference>
<evidence type="ECO:0008006" key="7">
    <source>
        <dbReference type="Google" id="ProtNLM"/>
    </source>
</evidence>
<evidence type="ECO:0000313" key="5">
    <source>
        <dbReference type="Ensembl" id="ENSCSAVP00000008358.1"/>
    </source>
</evidence>
<dbReference type="Gene3D" id="2.130.10.10">
    <property type="entry name" value="YVTN repeat-like/Quinoprotein amine dehydrogenase"/>
    <property type="match status" value="3"/>
</dbReference>
<reference evidence="6" key="1">
    <citation type="submission" date="2003-08" db="EMBL/GenBank/DDBJ databases">
        <authorList>
            <person name="Birren B."/>
            <person name="Nusbaum C."/>
            <person name="Abebe A."/>
            <person name="Abouelleil A."/>
            <person name="Adekoya E."/>
            <person name="Ait-zahra M."/>
            <person name="Allen N."/>
            <person name="Allen T."/>
            <person name="An P."/>
            <person name="Anderson M."/>
            <person name="Anderson S."/>
            <person name="Arachchi H."/>
            <person name="Armbruster J."/>
            <person name="Bachantsang P."/>
            <person name="Baldwin J."/>
            <person name="Barry A."/>
            <person name="Bayul T."/>
            <person name="Blitshsteyn B."/>
            <person name="Bloom T."/>
            <person name="Blye J."/>
            <person name="Boguslavskiy L."/>
            <person name="Borowsky M."/>
            <person name="Boukhgalter B."/>
            <person name="Brunache A."/>
            <person name="Butler J."/>
            <person name="Calixte N."/>
            <person name="Calvo S."/>
            <person name="Camarata J."/>
            <person name="Campo K."/>
            <person name="Chang J."/>
            <person name="Cheshatsang Y."/>
            <person name="Citroen M."/>
            <person name="Collymore A."/>
            <person name="Considine T."/>
            <person name="Cook A."/>
            <person name="Cooke P."/>
            <person name="Corum B."/>
            <person name="Cuomo C."/>
            <person name="David R."/>
            <person name="Dawoe T."/>
            <person name="Degray S."/>
            <person name="Dodge S."/>
            <person name="Dooley K."/>
            <person name="Dorje P."/>
            <person name="Dorjee K."/>
            <person name="Dorris L."/>
            <person name="Duffey N."/>
            <person name="Dupes A."/>
            <person name="Elkins T."/>
            <person name="Engels R."/>
            <person name="Erickson J."/>
            <person name="Farina A."/>
            <person name="Faro S."/>
            <person name="Ferreira P."/>
            <person name="Fischer H."/>
            <person name="Fitzgerald M."/>
            <person name="Foley K."/>
            <person name="Gage D."/>
            <person name="Galagan J."/>
            <person name="Gearin G."/>
            <person name="Gnerre S."/>
            <person name="Gnirke A."/>
            <person name="Goyette A."/>
            <person name="Graham J."/>
            <person name="Grandbois E."/>
            <person name="Gyaltsen K."/>
            <person name="Hafez N."/>
            <person name="Hagopian D."/>
            <person name="Hagos B."/>
            <person name="Hall J."/>
            <person name="Hatcher B."/>
            <person name="Heller A."/>
            <person name="Higgins H."/>
            <person name="Honan T."/>
            <person name="Horn A."/>
            <person name="Houde N."/>
            <person name="Hughes L."/>
            <person name="Hulme W."/>
            <person name="Husby E."/>
            <person name="Iliev I."/>
            <person name="Jaffe D."/>
            <person name="Jones C."/>
            <person name="Kamal M."/>
            <person name="Kamat A."/>
            <person name="Kamvysselis M."/>
            <person name="Karlsson E."/>
            <person name="Kells C."/>
            <person name="Kieu A."/>
            <person name="Kisner P."/>
            <person name="Kodira C."/>
            <person name="Kulbokas E."/>
            <person name="Labutti K."/>
            <person name="Lama D."/>
            <person name="Landers T."/>
            <person name="Leger J."/>
            <person name="Levine S."/>
            <person name="Lewis D."/>
            <person name="Lewis T."/>
            <person name="Lindblad-toh K."/>
            <person name="Liu X."/>
            <person name="Lokyitsang T."/>
            <person name="Lokyitsang Y."/>
            <person name="Lucien O."/>
            <person name="Lui A."/>
            <person name="Ma L.J."/>
            <person name="Mabbitt R."/>
            <person name="Macdonald J."/>
            <person name="Maclean C."/>
            <person name="Major J."/>
            <person name="Manning J."/>
            <person name="Marabella R."/>
            <person name="Maru K."/>
            <person name="Matthews C."/>
            <person name="Mauceli E."/>
            <person name="Mccarthy M."/>
            <person name="Mcdonough S."/>
            <person name="Mcghee T."/>
            <person name="Meldrim J."/>
            <person name="Meneus L."/>
            <person name="Mesirov J."/>
            <person name="Mihalev A."/>
            <person name="Mihova T."/>
            <person name="Mikkelsen T."/>
            <person name="Mlenga V."/>
            <person name="Moru K."/>
            <person name="Mozes J."/>
            <person name="Mulrain L."/>
            <person name="Munson G."/>
            <person name="Naylor J."/>
            <person name="Newes C."/>
            <person name="Nguyen C."/>
            <person name="Nguyen N."/>
            <person name="Nguyen T."/>
            <person name="Nicol R."/>
            <person name="Nielsen C."/>
            <person name="Nizzari M."/>
            <person name="Norbu C."/>
            <person name="Norbu N."/>
            <person name="O'donnell P."/>
            <person name="Okoawo O."/>
            <person name="O'leary S."/>
            <person name="Omotosho B."/>
            <person name="O'neill K."/>
            <person name="Osman S."/>
            <person name="Parker S."/>
            <person name="Perrin D."/>
            <person name="Phunkhang P."/>
            <person name="Piqani B."/>
            <person name="Purcell S."/>
            <person name="Rachupka T."/>
            <person name="Ramasamy U."/>
            <person name="Rameau R."/>
            <person name="Ray V."/>
            <person name="Raymond C."/>
            <person name="Retta R."/>
            <person name="Richardson S."/>
            <person name="Rise C."/>
            <person name="Rodriguez J."/>
            <person name="Rogers J."/>
            <person name="Rogov P."/>
            <person name="Rutman M."/>
            <person name="Schupbach R."/>
            <person name="Seaman C."/>
            <person name="Settipalli S."/>
            <person name="Sharpe T."/>
            <person name="Sheridan J."/>
            <person name="Sherpa N."/>
            <person name="Shi J."/>
            <person name="Smirnov S."/>
            <person name="Smith C."/>
            <person name="Sougnez C."/>
            <person name="Spencer B."/>
            <person name="Stalker J."/>
            <person name="Stange-thomann N."/>
            <person name="Stavropoulos S."/>
            <person name="Stetson K."/>
            <person name="Stone C."/>
            <person name="Stone S."/>
            <person name="Stubbs M."/>
            <person name="Talamas J."/>
            <person name="Tchuinga P."/>
            <person name="Tenzing P."/>
            <person name="Tesfaye S."/>
            <person name="Theodore J."/>
            <person name="Thoulutsang Y."/>
            <person name="Topham K."/>
            <person name="Towey S."/>
            <person name="Tsamla T."/>
            <person name="Tsomo N."/>
            <person name="Vallee D."/>
            <person name="Vassiliev H."/>
            <person name="Venkataraman V."/>
            <person name="Vinson J."/>
            <person name="Vo A."/>
            <person name="Wade C."/>
            <person name="Wang S."/>
            <person name="Wangchuk T."/>
            <person name="Wangdi T."/>
            <person name="Whittaker C."/>
            <person name="Wilkinson J."/>
            <person name="Wu Y."/>
            <person name="Wyman D."/>
            <person name="Yadav S."/>
            <person name="Yang S."/>
            <person name="Yang X."/>
            <person name="Yeager S."/>
            <person name="Yee E."/>
            <person name="Young G."/>
            <person name="Zainoun J."/>
            <person name="Zembeck L."/>
            <person name="Zimmer A."/>
            <person name="Zody M."/>
            <person name="Lander E."/>
        </authorList>
    </citation>
    <scope>NUCLEOTIDE SEQUENCE [LARGE SCALE GENOMIC DNA]</scope>
</reference>
<evidence type="ECO:0000256" key="4">
    <source>
        <dbReference type="SAM" id="MobiDB-lite"/>
    </source>
</evidence>
<evidence type="ECO:0000256" key="3">
    <source>
        <dbReference type="PROSITE-ProRule" id="PRU00221"/>
    </source>
</evidence>
<dbReference type="Ensembl" id="ENSCSAVT00000008466.1">
    <property type="protein sequence ID" value="ENSCSAVP00000008358.1"/>
    <property type="gene ID" value="ENSCSAVG00000004972.1"/>
</dbReference>
<feature type="repeat" description="WD" evidence="3">
    <location>
        <begin position="545"/>
        <end position="586"/>
    </location>
</feature>
<feature type="region of interest" description="Disordered" evidence="4">
    <location>
        <begin position="1046"/>
        <end position="1099"/>
    </location>
</feature>
<dbReference type="PROSITE" id="PS00678">
    <property type="entry name" value="WD_REPEATS_1"/>
    <property type="match status" value="2"/>
</dbReference>
<dbReference type="InterPro" id="IPR049916">
    <property type="entry name" value="WDR72-like"/>
</dbReference>
<dbReference type="GO" id="GO:0005737">
    <property type="term" value="C:cytoplasm"/>
    <property type="evidence" value="ECO:0007669"/>
    <property type="project" value="TreeGrafter"/>
</dbReference>
<sequence>RMSNSLIVPLVLWGNTPPTHRISAITFTPDFQSVITGCRDGQLCVWDVKDGDISPKLLIFGHSSAVVSVTSVKNDVLIQEKRSHFVSVSQRGEICLWDISDGRCLEQNKLSGIPTCIVGQNLMINNELKQCVLCYGQFPEILILSASTLSTLLTLNSRIYPDWVACACVVPGKSVKDVCDIVGLTVSGMIKVWRLPPNSTSHTLYEEESRQVNYTNSVDVKISEGDSKVMLIICTHAWQVCDYVDCSLLCYTASKPGQSWNGGGFISDDFVAIWSKNGLVQIYKLPFSVGNQESFRTSLNQTKSLIPKCFKSIDLFGSQEYSLPPIIKLYHNKSNGSLNFITGGYGASVSLNEVDVTSLNLTQSVYSSFVKLWEGLDRKPAGIIDQLSHDPREPCHVTASLFISQYCYLCCGREDGSIVIVPAAKTCKANLLRDEFANRKGWPPHKTLRGHHDRVTCLLYPHQEATARYAPELLVSGSADFSVIVWDIMAGTLLHSFHTHGGEVYQLLVPPAACNQRIRQSICSVGIDHSVALLNLRDRKCILLASRHPTPIVTIQWRPEEDFLIIACSDSSVFVWQMETGHLDRFEQGQVAANILAACDEKDRLDNKAPDNSVNISQALKHRNIHAFKALAQQGLKSIMDGLDEQDKNDAETEEQLHLSNNTHKSMLVSSLRASPSNDSDSHIVFFNTESLIAKLLLEHSSRTRKKQKSGDRNETSTSTGKAMINNFIKQVKNQLLDDASDLTPNSNMSYQTQVKQVSRRSKKSSSLLEVDSAIDIAQLFVSCLHAWGMDPSIDNLCTERLGLVMPKTSVCFGLLSHKGHMSLMMPRRITGTFNSTSLLYIYDQTKVDGNSLQLQENDNGNHHWCISSSLTTQHLTAIISIANTMMELPNASFRSKIKRGVRDTTDSTSDDVSRHRIDSVEQSQVFELVLNGFGQIALVFASDIDFKQELESLNHFTRSNLGQTNFSQVKQSWSLLATLHCVLLPEHMEGLDYKPPKLEFLARRWQDRCLELREAAQALMLAELRQIGAAGRRRVVEGWAHHIPDYVDPQAPPGDPEHSTSPASSSMSPEETGERSSINSEEATAHHHHTQRQSVSKLSYEVRRRHATAIVILGVIGAEFGQELEPRRKVRSHSDVPDGFGLSDYSLARYTCKALVYLLLQPPSVKLPAHIPIRRAAIDLLGRGFTVWEPYMEVSAVLLGLLELCESYSRHIHSIQSGLPLNPDADSCRSAHHSLSLIATARPLTFITTIAREVARHNAAAANPQHQALLASSVLVRAKPEVLRLVELLADKMMSDVNNVLVEVVDIVLFCIDISGLRSSFGLLEAVPTLAKFHTISYDPRSRRIAVAAGNGAIVLYDIRTCKHQIVPRSGGRITALCFSPEGKYLCVYSADENQLSFWITATSLFGMLQSQVGAFILRCCCPLKMHNPSARSNGGMCHSRLNQSKLVWVNNRVVVLLTSEGTEHRFHI</sequence>
<dbReference type="PANTHER" id="PTHR44099">
    <property type="entry name" value="RABCONNECTIN-3B, ISOFORM A"/>
    <property type="match status" value="1"/>
</dbReference>
<proteinExistence type="predicted"/>
<dbReference type="PANTHER" id="PTHR44099:SF4">
    <property type="entry name" value="RABCONNECTIN-3B, ISOFORM A"/>
    <property type="match status" value="1"/>
</dbReference>
<keyword evidence="2" id="KW-0677">Repeat</keyword>
<dbReference type="Pfam" id="PF00400">
    <property type="entry name" value="WD40"/>
    <property type="match status" value="3"/>
</dbReference>
<dbReference type="InterPro" id="IPR001680">
    <property type="entry name" value="WD40_rpt"/>
</dbReference>
<dbReference type="PROSITE" id="PS50082">
    <property type="entry name" value="WD_REPEATS_2"/>
    <property type="match status" value="3"/>
</dbReference>
<reference evidence="5" key="3">
    <citation type="submission" date="2025-09" db="UniProtKB">
        <authorList>
            <consortium name="Ensembl"/>
        </authorList>
    </citation>
    <scope>IDENTIFICATION</scope>
</reference>
<dbReference type="PROSITE" id="PS50294">
    <property type="entry name" value="WD_REPEATS_REGION"/>
    <property type="match status" value="1"/>
</dbReference>
<accession>H2YSP8</accession>
<evidence type="ECO:0000313" key="6">
    <source>
        <dbReference type="Proteomes" id="UP000007875"/>
    </source>
</evidence>
<dbReference type="InterPro" id="IPR019775">
    <property type="entry name" value="WD40_repeat_CS"/>
</dbReference>
<keyword evidence="1 3" id="KW-0853">WD repeat</keyword>
<feature type="region of interest" description="Disordered" evidence="4">
    <location>
        <begin position="703"/>
        <end position="722"/>
    </location>
</feature>
<reference evidence="5" key="2">
    <citation type="submission" date="2025-08" db="UniProtKB">
        <authorList>
            <consortium name="Ensembl"/>
        </authorList>
    </citation>
    <scope>IDENTIFICATION</scope>
</reference>
<dbReference type="InterPro" id="IPR036322">
    <property type="entry name" value="WD40_repeat_dom_sf"/>
</dbReference>
<dbReference type="OMA" id="KQMPPRI"/>
<dbReference type="InterPro" id="IPR015943">
    <property type="entry name" value="WD40/YVTN_repeat-like_dom_sf"/>
</dbReference>
<name>H2YSP8_CIOSA</name>
<feature type="repeat" description="WD" evidence="3">
    <location>
        <begin position="448"/>
        <end position="496"/>
    </location>
</feature>
<dbReference type="eggNOG" id="KOG4155">
    <property type="taxonomic scope" value="Eukaryota"/>
</dbReference>
<protein>
    <recommendedName>
        <fullName evidence="7">WD repeat-containing protein 7</fullName>
    </recommendedName>
</protein>
<evidence type="ECO:0000256" key="2">
    <source>
        <dbReference type="ARBA" id="ARBA00022737"/>
    </source>
</evidence>
<organism evidence="5 6">
    <name type="scientific">Ciona savignyi</name>
    <name type="common">Pacific transparent sea squirt</name>
    <dbReference type="NCBI Taxonomy" id="51511"/>
    <lineage>
        <taxon>Eukaryota</taxon>
        <taxon>Metazoa</taxon>
        <taxon>Chordata</taxon>
        <taxon>Tunicata</taxon>
        <taxon>Ascidiacea</taxon>
        <taxon>Phlebobranchia</taxon>
        <taxon>Cionidae</taxon>
        <taxon>Ciona</taxon>
    </lineage>
</organism>
<dbReference type="FunCoup" id="H2YSP8">
    <property type="interactions" value="389"/>
</dbReference>
<evidence type="ECO:0000256" key="1">
    <source>
        <dbReference type="ARBA" id="ARBA00022574"/>
    </source>
</evidence>
<dbReference type="GeneTree" id="ENSGT00940000155301"/>
<feature type="repeat" description="WD" evidence="3">
    <location>
        <begin position="22"/>
        <end position="56"/>
    </location>
</feature>
<dbReference type="InParanoid" id="H2YSP8"/>
<dbReference type="Proteomes" id="UP000007875">
    <property type="component" value="Unassembled WGS sequence"/>
</dbReference>
<dbReference type="STRING" id="51511.ENSCSAVP00000008358"/>
<feature type="compositionally biased region" description="Low complexity" evidence="4">
    <location>
        <begin position="1060"/>
        <end position="1071"/>
    </location>
</feature>